<sequence>MPVSRDTVTLHSYNFQMQNVSDVEHAFESLYIGTEHPGINQSREGPG</sequence>
<organism evidence="1">
    <name type="scientific">Rhizophora mucronata</name>
    <name type="common">Asiatic mangrove</name>
    <dbReference type="NCBI Taxonomy" id="61149"/>
    <lineage>
        <taxon>Eukaryota</taxon>
        <taxon>Viridiplantae</taxon>
        <taxon>Streptophyta</taxon>
        <taxon>Embryophyta</taxon>
        <taxon>Tracheophyta</taxon>
        <taxon>Spermatophyta</taxon>
        <taxon>Magnoliopsida</taxon>
        <taxon>eudicotyledons</taxon>
        <taxon>Gunneridae</taxon>
        <taxon>Pentapetalae</taxon>
        <taxon>rosids</taxon>
        <taxon>fabids</taxon>
        <taxon>Malpighiales</taxon>
        <taxon>Rhizophoraceae</taxon>
        <taxon>Rhizophora</taxon>
    </lineage>
</organism>
<proteinExistence type="predicted"/>
<evidence type="ECO:0000313" key="1">
    <source>
        <dbReference type="EMBL" id="MBX53717.1"/>
    </source>
</evidence>
<dbReference type="AlphaFoldDB" id="A0A2P2PGA1"/>
<protein>
    <submittedName>
        <fullName evidence="1">Uncharacterized protein</fullName>
    </submittedName>
</protein>
<dbReference type="EMBL" id="GGEC01073233">
    <property type="protein sequence ID" value="MBX53717.1"/>
    <property type="molecule type" value="Transcribed_RNA"/>
</dbReference>
<name>A0A2P2PGA1_RHIMU</name>
<accession>A0A2P2PGA1</accession>
<reference evidence="1" key="1">
    <citation type="submission" date="2018-02" db="EMBL/GenBank/DDBJ databases">
        <title>Rhizophora mucronata_Transcriptome.</title>
        <authorList>
            <person name="Meera S.P."/>
            <person name="Sreeshan A."/>
            <person name="Augustine A."/>
        </authorList>
    </citation>
    <scope>NUCLEOTIDE SEQUENCE</scope>
    <source>
        <tissue evidence="1">Leaf</tissue>
    </source>
</reference>